<gene>
    <name evidence="2" type="ORF">P154DRAFT_559013</name>
</gene>
<proteinExistence type="predicted"/>
<dbReference type="Proteomes" id="UP000799779">
    <property type="component" value="Unassembled WGS sequence"/>
</dbReference>
<protein>
    <submittedName>
        <fullName evidence="2">Uncharacterized protein</fullName>
    </submittedName>
</protein>
<organism evidence="2 3">
    <name type="scientific">Amniculicola lignicola CBS 123094</name>
    <dbReference type="NCBI Taxonomy" id="1392246"/>
    <lineage>
        <taxon>Eukaryota</taxon>
        <taxon>Fungi</taxon>
        <taxon>Dikarya</taxon>
        <taxon>Ascomycota</taxon>
        <taxon>Pezizomycotina</taxon>
        <taxon>Dothideomycetes</taxon>
        <taxon>Pleosporomycetidae</taxon>
        <taxon>Pleosporales</taxon>
        <taxon>Amniculicolaceae</taxon>
        <taxon>Amniculicola</taxon>
    </lineage>
</organism>
<evidence type="ECO:0000313" key="2">
    <source>
        <dbReference type="EMBL" id="KAF2007121.1"/>
    </source>
</evidence>
<name>A0A6A5X1R0_9PLEO</name>
<evidence type="ECO:0000256" key="1">
    <source>
        <dbReference type="SAM" id="MobiDB-lite"/>
    </source>
</evidence>
<sequence length="271" mass="31183">MRAPSSACSKEVQLHCPHHVWPPSPLQSDRDHRRWAFDDYALFPSSFQHKVLIHTSRRKVLRENIVFYDDVYRMRVGWSGRHEITMRCFFDLDSCTIAAKYYWGCTRSGQEPGWSHDYISVYDTPFRGIGKDKQKKVLISAWLRHFETVSEDEQEKKARPNLCFEDETKRILIGDRTWGLLIWFSAEGGQTKLWNGEGLHGVTEVPPDLVDTGRLITELPPSTWEASATLLWRARYGDLGLPVLGDKRGTKRSNKDSTGGASKRIKTEQDA</sequence>
<accession>A0A6A5X1R0</accession>
<dbReference type="EMBL" id="ML977558">
    <property type="protein sequence ID" value="KAF2007121.1"/>
    <property type="molecule type" value="Genomic_DNA"/>
</dbReference>
<evidence type="ECO:0000313" key="3">
    <source>
        <dbReference type="Proteomes" id="UP000799779"/>
    </source>
</evidence>
<feature type="region of interest" description="Disordered" evidence="1">
    <location>
        <begin position="246"/>
        <end position="271"/>
    </location>
</feature>
<keyword evidence="3" id="KW-1185">Reference proteome</keyword>
<reference evidence="2" key="1">
    <citation type="journal article" date="2020" name="Stud. Mycol.">
        <title>101 Dothideomycetes genomes: a test case for predicting lifestyles and emergence of pathogens.</title>
        <authorList>
            <person name="Haridas S."/>
            <person name="Albert R."/>
            <person name="Binder M."/>
            <person name="Bloem J."/>
            <person name="Labutti K."/>
            <person name="Salamov A."/>
            <person name="Andreopoulos B."/>
            <person name="Baker S."/>
            <person name="Barry K."/>
            <person name="Bills G."/>
            <person name="Bluhm B."/>
            <person name="Cannon C."/>
            <person name="Castanera R."/>
            <person name="Culley D."/>
            <person name="Daum C."/>
            <person name="Ezra D."/>
            <person name="Gonzalez J."/>
            <person name="Henrissat B."/>
            <person name="Kuo A."/>
            <person name="Liang C."/>
            <person name="Lipzen A."/>
            <person name="Lutzoni F."/>
            <person name="Magnuson J."/>
            <person name="Mondo S."/>
            <person name="Nolan M."/>
            <person name="Ohm R."/>
            <person name="Pangilinan J."/>
            <person name="Park H.-J."/>
            <person name="Ramirez L."/>
            <person name="Alfaro M."/>
            <person name="Sun H."/>
            <person name="Tritt A."/>
            <person name="Yoshinaga Y."/>
            <person name="Zwiers L.-H."/>
            <person name="Turgeon B."/>
            <person name="Goodwin S."/>
            <person name="Spatafora J."/>
            <person name="Crous P."/>
            <person name="Grigoriev I."/>
        </authorList>
    </citation>
    <scope>NUCLEOTIDE SEQUENCE</scope>
    <source>
        <strain evidence="2">CBS 123094</strain>
    </source>
</reference>
<dbReference type="AlphaFoldDB" id="A0A6A5X1R0"/>